<reference evidence="4" key="1">
    <citation type="submission" date="2017-07" db="EMBL/GenBank/DDBJ databases">
        <title>Taro Niue Genome Assembly and Annotation.</title>
        <authorList>
            <person name="Atibalentja N."/>
            <person name="Keating K."/>
            <person name="Fields C.J."/>
        </authorList>
    </citation>
    <scope>NUCLEOTIDE SEQUENCE</scope>
    <source>
        <strain evidence="4">Niue_2</strain>
        <tissue evidence="4">Leaf</tissue>
    </source>
</reference>
<organism evidence="4 5">
    <name type="scientific">Colocasia esculenta</name>
    <name type="common">Wild taro</name>
    <name type="synonym">Arum esculentum</name>
    <dbReference type="NCBI Taxonomy" id="4460"/>
    <lineage>
        <taxon>Eukaryota</taxon>
        <taxon>Viridiplantae</taxon>
        <taxon>Streptophyta</taxon>
        <taxon>Embryophyta</taxon>
        <taxon>Tracheophyta</taxon>
        <taxon>Spermatophyta</taxon>
        <taxon>Magnoliopsida</taxon>
        <taxon>Liliopsida</taxon>
        <taxon>Araceae</taxon>
        <taxon>Aroideae</taxon>
        <taxon>Colocasieae</taxon>
        <taxon>Colocasia</taxon>
    </lineage>
</organism>
<evidence type="ECO:0000313" key="5">
    <source>
        <dbReference type="Proteomes" id="UP000652761"/>
    </source>
</evidence>
<dbReference type="Gene3D" id="1.25.40.10">
    <property type="entry name" value="Tetratricopeptide repeat domain"/>
    <property type="match status" value="4"/>
</dbReference>
<feature type="repeat" description="PPR" evidence="2">
    <location>
        <begin position="382"/>
        <end position="416"/>
    </location>
</feature>
<dbReference type="InterPro" id="IPR011990">
    <property type="entry name" value="TPR-like_helical_dom_sf"/>
</dbReference>
<protein>
    <recommendedName>
        <fullName evidence="6">Pentatricopeptide repeat-containing protein</fullName>
    </recommendedName>
</protein>
<dbReference type="Pfam" id="PF12854">
    <property type="entry name" value="PPR_1"/>
    <property type="match status" value="1"/>
</dbReference>
<feature type="repeat" description="PPR" evidence="2">
    <location>
        <begin position="237"/>
        <end position="271"/>
    </location>
</feature>
<dbReference type="InterPro" id="IPR002885">
    <property type="entry name" value="PPR_rpt"/>
</dbReference>
<evidence type="ECO:0008006" key="6">
    <source>
        <dbReference type="Google" id="ProtNLM"/>
    </source>
</evidence>
<feature type="repeat" description="PPR" evidence="2">
    <location>
        <begin position="203"/>
        <end position="233"/>
    </location>
</feature>
<name>A0A843UUQ2_COLES</name>
<dbReference type="AlphaFoldDB" id="A0A843UUQ2"/>
<comment type="caution">
    <text evidence="4">The sequence shown here is derived from an EMBL/GenBank/DDBJ whole genome shotgun (WGS) entry which is preliminary data.</text>
</comment>
<evidence type="ECO:0000256" key="2">
    <source>
        <dbReference type="PROSITE-ProRule" id="PRU00708"/>
    </source>
</evidence>
<dbReference type="PROSITE" id="PS51375">
    <property type="entry name" value="PPR"/>
    <property type="match status" value="8"/>
</dbReference>
<feature type="repeat" description="PPR" evidence="2">
    <location>
        <begin position="312"/>
        <end position="346"/>
    </location>
</feature>
<feature type="repeat" description="PPR" evidence="2">
    <location>
        <begin position="272"/>
        <end position="306"/>
    </location>
</feature>
<feature type="region of interest" description="Disordered" evidence="3">
    <location>
        <begin position="35"/>
        <end position="62"/>
    </location>
</feature>
<dbReference type="PANTHER" id="PTHR45613">
    <property type="entry name" value="PENTATRICOPEPTIDE REPEAT-CONTAINING PROTEIN"/>
    <property type="match status" value="1"/>
</dbReference>
<evidence type="ECO:0000256" key="1">
    <source>
        <dbReference type="ARBA" id="ARBA00022737"/>
    </source>
</evidence>
<gene>
    <name evidence="4" type="ORF">Taro_017920</name>
</gene>
<dbReference type="PANTHER" id="PTHR45613:SF9">
    <property type="entry name" value="MITOCHONDRIAL GROUP I INTRON SPLICING FACTOR CCM1"/>
    <property type="match status" value="1"/>
</dbReference>
<dbReference type="Proteomes" id="UP000652761">
    <property type="component" value="Unassembled WGS sequence"/>
</dbReference>
<evidence type="ECO:0000313" key="4">
    <source>
        <dbReference type="EMBL" id="MQL85404.1"/>
    </source>
</evidence>
<dbReference type="Pfam" id="PF13041">
    <property type="entry name" value="PPR_2"/>
    <property type="match status" value="3"/>
</dbReference>
<evidence type="ECO:0000256" key="3">
    <source>
        <dbReference type="SAM" id="MobiDB-lite"/>
    </source>
</evidence>
<keyword evidence="5" id="KW-1185">Reference proteome</keyword>
<accession>A0A843UUQ2</accession>
<feature type="compositionally biased region" description="Low complexity" evidence="3">
    <location>
        <begin position="38"/>
        <end position="48"/>
    </location>
</feature>
<dbReference type="OrthoDB" id="185373at2759"/>
<feature type="repeat" description="PPR" evidence="2">
    <location>
        <begin position="347"/>
        <end position="381"/>
    </location>
</feature>
<keyword evidence="1" id="KW-0677">Repeat</keyword>
<feature type="repeat" description="PPR" evidence="2">
    <location>
        <begin position="417"/>
        <end position="447"/>
    </location>
</feature>
<dbReference type="NCBIfam" id="TIGR00756">
    <property type="entry name" value="PPR"/>
    <property type="match status" value="8"/>
</dbReference>
<feature type="repeat" description="PPR" evidence="2">
    <location>
        <begin position="168"/>
        <end position="202"/>
    </location>
</feature>
<sequence length="531" mass="59090">MLPITATAKPASLAFLPLLLSPLHHPPLYDHPSARLYSSTGGSTSSNSAVRRGSGAAEEDASDPSSLIARLVLSSKPGDHPRDICAVLSAGIPPSVFHHLSPDLVDRVLKRLWNDAPRALLFFRALLLLRRPAASNFDHALDLAARLGDRRAVGRLLSLRLKLRVAPTPRTFAILMERHAAAGKPDRAVRLFLSMHRHGCKQDLSSFNTLLDVLCKSRRVEKAQQLFRALRGRFQPDAVTYNIVADGWCLLKCTSRALETLKEMVSSGLEPTVTTYNILLKGYFRSGQEKEAWAFFLQMKKRSKEGSNCKPDVVSYTTVVHGLGLAGHVDRARKVFDEMIREGCLPSVATYNALIQVTCKKDIVKNALVLFDEMRSKGYTPNSTTFNLVIRGLCHSGEMDKAMELMEQMKCEECEPNVQTYNIVIRHWCAAGEMDKGLDLYHKMGGATSGCLPNMDTYNLLISAMFIRRRAEDMLAAGQLLVEMVERGYLPRRFTFNRILNGLLLTGNQAFAKEILRVQSSCGRLPPEVRL</sequence>
<proteinExistence type="predicted"/>
<dbReference type="EMBL" id="NMUH01000826">
    <property type="protein sequence ID" value="MQL85404.1"/>
    <property type="molecule type" value="Genomic_DNA"/>
</dbReference>